<keyword evidence="3" id="KW-1185">Reference proteome</keyword>
<dbReference type="SUPFAM" id="SSF54913">
    <property type="entry name" value="GlnB-like"/>
    <property type="match status" value="1"/>
</dbReference>
<dbReference type="PANTHER" id="PTHR35983:SF1">
    <property type="entry name" value="UPF0166 PROTEIN TM_0021"/>
    <property type="match status" value="1"/>
</dbReference>
<dbReference type="InterPro" id="IPR015867">
    <property type="entry name" value="N-reg_PII/ATP_PRibTrfase_C"/>
</dbReference>
<dbReference type="InterPro" id="IPR011322">
    <property type="entry name" value="N-reg_PII-like_a/b"/>
</dbReference>
<organism evidence="2 3">
    <name type="scientific">Kutzneria buriramensis</name>
    <dbReference type="NCBI Taxonomy" id="1045776"/>
    <lineage>
        <taxon>Bacteria</taxon>
        <taxon>Bacillati</taxon>
        <taxon>Actinomycetota</taxon>
        <taxon>Actinomycetes</taxon>
        <taxon>Pseudonocardiales</taxon>
        <taxon>Pseudonocardiaceae</taxon>
        <taxon>Kutzneria</taxon>
    </lineage>
</organism>
<comment type="caution">
    <text evidence="2">The sequence shown here is derived from an EMBL/GenBank/DDBJ whole genome shotgun (WGS) entry which is preliminary data.</text>
</comment>
<dbReference type="OrthoDB" id="9795599at2"/>
<comment type="similarity">
    <text evidence="1">Belongs to the UPF0166 family.</text>
</comment>
<accession>A0A3E0GUQ7</accession>
<name>A0A3E0GUQ7_9PSEU</name>
<dbReference type="Gene3D" id="3.30.70.120">
    <property type="match status" value="1"/>
</dbReference>
<protein>
    <submittedName>
        <fullName evidence="2">Uncharacterized protein</fullName>
    </submittedName>
</protein>
<dbReference type="EMBL" id="QUNO01000029">
    <property type="protein sequence ID" value="REH27669.1"/>
    <property type="molecule type" value="Genomic_DNA"/>
</dbReference>
<evidence type="ECO:0000256" key="1">
    <source>
        <dbReference type="ARBA" id="ARBA00010554"/>
    </source>
</evidence>
<evidence type="ECO:0000313" key="2">
    <source>
        <dbReference type="EMBL" id="REH27669.1"/>
    </source>
</evidence>
<dbReference type="RefSeq" id="WP_116181674.1">
    <property type="nucleotide sequence ID" value="NZ_CP144375.1"/>
</dbReference>
<evidence type="ECO:0000313" key="3">
    <source>
        <dbReference type="Proteomes" id="UP000256269"/>
    </source>
</evidence>
<dbReference type="AlphaFoldDB" id="A0A3E0GUQ7"/>
<sequence length="112" mass="12568">MKSTGRAMRLSIFIGERHTWHHKPLYCEIVHRAHKAGLAGATVVQGVEGFGATARIHTPHLLPIGDDLPQLIVIVDAEERVRAFLPELEELMTGGLVTLDEVEVHRYTARRR</sequence>
<dbReference type="Pfam" id="PF02641">
    <property type="entry name" value="DUF190"/>
    <property type="match status" value="1"/>
</dbReference>
<proteinExistence type="inferred from homology"/>
<dbReference type="Proteomes" id="UP000256269">
    <property type="component" value="Unassembled WGS sequence"/>
</dbReference>
<dbReference type="InterPro" id="IPR003793">
    <property type="entry name" value="UPF0166"/>
</dbReference>
<dbReference type="PANTHER" id="PTHR35983">
    <property type="entry name" value="UPF0166 PROTEIN TM_0021"/>
    <property type="match status" value="1"/>
</dbReference>
<reference evidence="2 3" key="1">
    <citation type="submission" date="2018-08" db="EMBL/GenBank/DDBJ databases">
        <title>Genomic Encyclopedia of Archaeal and Bacterial Type Strains, Phase II (KMG-II): from individual species to whole genera.</title>
        <authorList>
            <person name="Goeker M."/>
        </authorList>
    </citation>
    <scope>NUCLEOTIDE SEQUENCE [LARGE SCALE GENOMIC DNA]</scope>
    <source>
        <strain evidence="2 3">DSM 45791</strain>
    </source>
</reference>
<gene>
    <name evidence="2" type="ORF">BCF44_12957</name>
</gene>